<evidence type="ECO:0008006" key="19">
    <source>
        <dbReference type="Google" id="ProtNLM"/>
    </source>
</evidence>
<dbReference type="InterPro" id="IPR001128">
    <property type="entry name" value="Cyt_P450"/>
</dbReference>
<evidence type="ECO:0000256" key="13">
    <source>
        <dbReference type="ARBA" id="ARBA00023136"/>
    </source>
</evidence>
<dbReference type="PROSITE" id="PS00086">
    <property type="entry name" value="CYTOCHROME_P450"/>
    <property type="match status" value="1"/>
</dbReference>
<evidence type="ECO:0000256" key="4">
    <source>
        <dbReference type="ARBA" id="ARBA00004406"/>
    </source>
</evidence>
<dbReference type="InterPro" id="IPR036396">
    <property type="entry name" value="Cyt_P450_sf"/>
</dbReference>
<name>A0A6G0TFQ3_APHGL</name>
<evidence type="ECO:0000256" key="8">
    <source>
        <dbReference type="ARBA" id="ARBA00022824"/>
    </source>
</evidence>
<keyword evidence="11 14" id="KW-0408">Iron</keyword>
<feature type="transmembrane region" description="Helical" evidence="16">
    <location>
        <begin position="6"/>
        <end position="23"/>
    </location>
</feature>
<evidence type="ECO:0000256" key="5">
    <source>
        <dbReference type="ARBA" id="ARBA00010617"/>
    </source>
</evidence>
<keyword evidence="10 15" id="KW-0560">Oxidoreductase</keyword>
<evidence type="ECO:0000256" key="7">
    <source>
        <dbReference type="ARBA" id="ARBA00022723"/>
    </source>
</evidence>
<dbReference type="PRINTS" id="PR00385">
    <property type="entry name" value="P450"/>
</dbReference>
<gene>
    <name evidence="17" type="ORF">AGLY_010443</name>
</gene>
<evidence type="ECO:0000256" key="14">
    <source>
        <dbReference type="PIRSR" id="PIRSR602401-1"/>
    </source>
</evidence>
<dbReference type="GO" id="GO:0005789">
    <property type="term" value="C:endoplasmic reticulum membrane"/>
    <property type="evidence" value="ECO:0007669"/>
    <property type="project" value="UniProtKB-SubCell"/>
</dbReference>
<dbReference type="Gene3D" id="1.10.630.10">
    <property type="entry name" value="Cytochrome P450"/>
    <property type="match status" value="1"/>
</dbReference>
<dbReference type="AlphaFoldDB" id="A0A6G0TFQ3"/>
<dbReference type="SUPFAM" id="SSF48264">
    <property type="entry name" value="Cytochrome P450"/>
    <property type="match status" value="1"/>
</dbReference>
<keyword evidence="6 14" id="KW-0349">Heme</keyword>
<dbReference type="OrthoDB" id="3934656at2759"/>
<keyword evidence="7 14" id="KW-0479">Metal-binding</keyword>
<evidence type="ECO:0000256" key="10">
    <source>
        <dbReference type="ARBA" id="ARBA00023002"/>
    </source>
</evidence>
<organism evidence="17 18">
    <name type="scientific">Aphis glycines</name>
    <name type="common">Soybean aphid</name>
    <dbReference type="NCBI Taxonomy" id="307491"/>
    <lineage>
        <taxon>Eukaryota</taxon>
        <taxon>Metazoa</taxon>
        <taxon>Ecdysozoa</taxon>
        <taxon>Arthropoda</taxon>
        <taxon>Hexapoda</taxon>
        <taxon>Insecta</taxon>
        <taxon>Pterygota</taxon>
        <taxon>Neoptera</taxon>
        <taxon>Paraneoptera</taxon>
        <taxon>Hemiptera</taxon>
        <taxon>Sternorrhyncha</taxon>
        <taxon>Aphidomorpha</taxon>
        <taxon>Aphidoidea</taxon>
        <taxon>Aphididae</taxon>
        <taxon>Aphidini</taxon>
        <taxon>Aphis</taxon>
        <taxon>Aphis</taxon>
    </lineage>
</organism>
<keyword evidence="13 16" id="KW-0472">Membrane</keyword>
<evidence type="ECO:0000313" key="18">
    <source>
        <dbReference type="Proteomes" id="UP000475862"/>
    </source>
</evidence>
<dbReference type="GO" id="GO:0006805">
    <property type="term" value="P:xenobiotic metabolic process"/>
    <property type="evidence" value="ECO:0007669"/>
    <property type="project" value="TreeGrafter"/>
</dbReference>
<dbReference type="InterPro" id="IPR002401">
    <property type="entry name" value="Cyt_P450_E_grp-I"/>
</dbReference>
<accession>A0A6G0TFQ3</accession>
<comment type="caution">
    <text evidence="17">The sequence shown here is derived from an EMBL/GenBank/DDBJ whole genome shotgun (WGS) entry which is preliminary data.</text>
</comment>
<evidence type="ECO:0000256" key="16">
    <source>
        <dbReference type="SAM" id="Phobius"/>
    </source>
</evidence>
<dbReference type="EMBL" id="VYZN01000041">
    <property type="protein sequence ID" value="KAE9531237.1"/>
    <property type="molecule type" value="Genomic_DNA"/>
</dbReference>
<comment type="cofactor">
    <cofactor evidence="1 14">
        <name>heme</name>
        <dbReference type="ChEBI" id="CHEBI:30413"/>
    </cofactor>
</comment>
<comment type="similarity">
    <text evidence="5 15">Belongs to the cytochrome P450 family.</text>
</comment>
<keyword evidence="18" id="KW-1185">Reference proteome</keyword>
<comment type="function">
    <text evidence="2">May be involved in the metabolism of insect hormones and in the breakdown of synthetic insecticides.</text>
</comment>
<evidence type="ECO:0000256" key="9">
    <source>
        <dbReference type="ARBA" id="ARBA00022848"/>
    </source>
</evidence>
<keyword evidence="16" id="KW-1133">Transmembrane helix</keyword>
<evidence type="ECO:0000256" key="6">
    <source>
        <dbReference type="ARBA" id="ARBA00022617"/>
    </source>
</evidence>
<keyword evidence="16" id="KW-0812">Transmembrane</keyword>
<protein>
    <recommendedName>
        <fullName evidence="19">Cytochrome P450</fullName>
    </recommendedName>
</protein>
<comment type="subcellular location">
    <subcellularLocation>
        <location evidence="4">Endoplasmic reticulum membrane</location>
        <topology evidence="4">Peripheral membrane protein</topology>
    </subcellularLocation>
    <subcellularLocation>
        <location evidence="3">Microsome membrane</location>
        <topology evidence="3">Peripheral membrane protein</topology>
    </subcellularLocation>
</comment>
<evidence type="ECO:0000313" key="17">
    <source>
        <dbReference type="EMBL" id="KAE9531237.1"/>
    </source>
</evidence>
<dbReference type="InterPro" id="IPR050182">
    <property type="entry name" value="Cytochrome_P450_fam2"/>
</dbReference>
<evidence type="ECO:0000256" key="12">
    <source>
        <dbReference type="ARBA" id="ARBA00023033"/>
    </source>
</evidence>
<feature type="binding site" description="axial binding residue" evidence="14">
    <location>
        <position position="437"/>
    </location>
    <ligand>
        <name>heme</name>
        <dbReference type="ChEBI" id="CHEBI:30413"/>
    </ligand>
    <ligandPart>
        <name>Fe</name>
        <dbReference type="ChEBI" id="CHEBI:18248"/>
    </ligandPart>
</feature>
<evidence type="ECO:0000256" key="2">
    <source>
        <dbReference type="ARBA" id="ARBA00003690"/>
    </source>
</evidence>
<dbReference type="GO" id="GO:0006082">
    <property type="term" value="P:organic acid metabolic process"/>
    <property type="evidence" value="ECO:0007669"/>
    <property type="project" value="TreeGrafter"/>
</dbReference>
<dbReference type="GO" id="GO:0016712">
    <property type="term" value="F:oxidoreductase activity, acting on paired donors, with incorporation or reduction of molecular oxygen, reduced flavin or flavoprotein as one donor, and incorporation of one atom of oxygen"/>
    <property type="evidence" value="ECO:0007669"/>
    <property type="project" value="TreeGrafter"/>
</dbReference>
<dbReference type="PANTHER" id="PTHR24300:SF376">
    <property type="entry name" value="CYTOCHROME P450 15A1"/>
    <property type="match status" value="1"/>
</dbReference>
<evidence type="ECO:0000256" key="3">
    <source>
        <dbReference type="ARBA" id="ARBA00004174"/>
    </source>
</evidence>
<dbReference type="GO" id="GO:0005506">
    <property type="term" value="F:iron ion binding"/>
    <property type="evidence" value="ECO:0007669"/>
    <property type="project" value="InterPro"/>
</dbReference>
<evidence type="ECO:0000256" key="11">
    <source>
        <dbReference type="ARBA" id="ARBA00023004"/>
    </source>
</evidence>
<dbReference type="Proteomes" id="UP000475862">
    <property type="component" value="Unassembled WGS sequence"/>
</dbReference>
<dbReference type="PANTHER" id="PTHR24300">
    <property type="entry name" value="CYTOCHROME P450 508A4-RELATED"/>
    <property type="match status" value="1"/>
</dbReference>
<keyword evidence="8" id="KW-0256">Endoplasmic reticulum</keyword>
<evidence type="ECO:0000256" key="1">
    <source>
        <dbReference type="ARBA" id="ARBA00001971"/>
    </source>
</evidence>
<dbReference type="Pfam" id="PF00067">
    <property type="entry name" value="p450"/>
    <property type="match status" value="1"/>
</dbReference>
<dbReference type="InterPro" id="IPR017972">
    <property type="entry name" value="Cyt_P450_CS"/>
</dbReference>
<dbReference type="PRINTS" id="PR00463">
    <property type="entry name" value="EP450I"/>
</dbReference>
<dbReference type="GO" id="GO:0020037">
    <property type="term" value="F:heme binding"/>
    <property type="evidence" value="ECO:0007669"/>
    <property type="project" value="InterPro"/>
</dbReference>
<dbReference type="FunFam" id="1.10.630.10:FF:000238">
    <property type="entry name" value="Cytochrome P450 2A6"/>
    <property type="match status" value="1"/>
</dbReference>
<evidence type="ECO:0000256" key="15">
    <source>
        <dbReference type="RuleBase" id="RU000461"/>
    </source>
</evidence>
<sequence>MSLLLMSWYFVCFVTIILLLIALRSCRKPKNYPPGPKWIPFVGNTYQLAKLSSIKDGQYLAFEDLRQKYNSDIIGLKLGREYVVIVFGNVLLSETFHRDEFQGRPDNFFMRLRTMGKRRGITMTDGDFWKVHRSFAVRHLKLLGLGQRRVDELIYDEYQLMIQRLIDTMESVTPTLYLQSAVMNVLWELTAGTKFDDPKLLTLMRKRSSAFDMAGGLLNQMPWIRYLAPIRTGYSLITDINQQLYSLISNNIAEHKRTITDSTRDFIDAYLHQMNKEEINNTMFTEEQLIAVCLDLFIAGSSTTSGTLDFAILAMARWPDVQAKIQSILDEIQPPGTYLTAEKILKNPYMEAVLLETKRLNHVAPIIGPRRVLKNTNLNGYSIPKNTTILMSLYSVHHDRLKWDDPEVFRPERFLDTNGKLNTNEDMYFFGFGKRRCPGEALAQRFVSLVFANLIHDFIIEIDRLPDGLNCGILMTPKPYKIKMSKRKIFMLDIGSCKNVRCLGDQKS</sequence>
<keyword evidence="9" id="KW-0492">Microsome</keyword>
<dbReference type="GO" id="GO:0008395">
    <property type="term" value="F:steroid hydroxylase activity"/>
    <property type="evidence" value="ECO:0007669"/>
    <property type="project" value="TreeGrafter"/>
</dbReference>
<proteinExistence type="inferred from homology"/>
<keyword evidence="12 15" id="KW-0503">Monooxygenase</keyword>
<reference evidence="17 18" key="1">
    <citation type="submission" date="2019-08" db="EMBL/GenBank/DDBJ databases">
        <title>The genome of the soybean aphid Biotype 1, its phylome, world population structure and adaptation to the North American continent.</title>
        <authorList>
            <person name="Giordano R."/>
            <person name="Donthu R.K."/>
            <person name="Hernandez A.G."/>
            <person name="Wright C.L."/>
            <person name="Zimin A.V."/>
        </authorList>
    </citation>
    <scope>NUCLEOTIDE SEQUENCE [LARGE SCALE GENOMIC DNA]</scope>
    <source>
        <tissue evidence="17">Whole aphids</tissue>
    </source>
</reference>